<gene>
    <name evidence="3" type="ORF">EYF80_022447</name>
</gene>
<dbReference type="AlphaFoldDB" id="A0A4Z2HP31"/>
<evidence type="ECO:0000313" key="3">
    <source>
        <dbReference type="EMBL" id="TNN67340.1"/>
    </source>
</evidence>
<reference evidence="3 4" key="1">
    <citation type="submission" date="2019-03" db="EMBL/GenBank/DDBJ databases">
        <title>First draft genome of Liparis tanakae, snailfish: a comprehensive survey of snailfish specific genes.</title>
        <authorList>
            <person name="Kim W."/>
            <person name="Song I."/>
            <person name="Jeong J.-H."/>
            <person name="Kim D."/>
            <person name="Kim S."/>
            <person name="Ryu S."/>
            <person name="Song J.Y."/>
            <person name="Lee S.K."/>
        </authorList>
    </citation>
    <scope>NUCLEOTIDE SEQUENCE [LARGE SCALE GENOMIC DNA]</scope>
    <source>
        <tissue evidence="3">Muscle</tissue>
    </source>
</reference>
<evidence type="ECO:0000313" key="4">
    <source>
        <dbReference type="Proteomes" id="UP000314294"/>
    </source>
</evidence>
<dbReference type="EMBL" id="SRLO01000205">
    <property type="protein sequence ID" value="TNN67340.1"/>
    <property type="molecule type" value="Genomic_DNA"/>
</dbReference>
<keyword evidence="4" id="KW-1185">Reference proteome</keyword>
<accession>A0A4Z2HP31</accession>
<comment type="similarity">
    <text evidence="1">Belongs to the MDFI family.</text>
</comment>
<evidence type="ECO:0000256" key="2">
    <source>
        <dbReference type="SAM" id="MobiDB-lite"/>
    </source>
</evidence>
<feature type="compositionally biased region" description="Basic and acidic residues" evidence="2">
    <location>
        <begin position="81"/>
        <end position="98"/>
    </location>
</feature>
<feature type="compositionally biased region" description="Low complexity" evidence="2">
    <location>
        <begin position="150"/>
        <end position="167"/>
    </location>
</feature>
<proteinExistence type="inferred from homology"/>
<evidence type="ECO:0000256" key="1">
    <source>
        <dbReference type="ARBA" id="ARBA00025778"/>
    </source>
</evidence>
<protein>
    <submittedName>
        <fullName evidence="3">Uncharacterized protein</fullName>
    </submittedName>
</protein>
<dbReference type="InterPro" id="IPR026134">
    <property type="entry name" value="MDFI/MDFIC"/>
</dbReference>
<organism evidence="3 4">
    <name type="scientific">Liparis tanakae</name>
    <name type="common">Tanaka's snailfish</name>
    <dbReference type="NCBI Taxonomy" id="230148"/>
    <lineage>
        <taxon>Eukaryota</taxon>
        <taxon>Metazoa</taxon>
        <taxon>Chordata</taxon>
        <taxon>Craniata</taxon>
        <taxon>Vertebrata</taxon>
        <taxon>Euteleostomi</taxon>
        <taxon>Actinopterygii</taxon>
        <taxon>Neopterygii</taxon>
        <taxon>Teleostei</taxon>
        <taxon>Neoteleostei</taxon>
        <taxon>Acanthomorphata</taxon>
        <taxon>Eupercaria</taxon>
        <taxon>Perciformes</taxon>
        <taxon>Cottioidei</taxon>
        <taxon>Cottales</taxon>
        <taxon>Liparidae</taxon>
        <taxon>Liparis</taxon>
    </lineage>
</organism>
<name>A0A4Z2HP31_9TELE</name>
<dbReference type="OrthoDB" id="8767764at2759"/>
<dbReference type="GO" id="GO:0010468">
    <property type="term" value="P:regulation of gene expression"/>
    <property type="evidence" value="ECO:0007669"/>
    <property type="project" value="UniProtKB-ARBA"/>
</dbReference>
<comment type="caution">
    <text evidence="3">The sequence shown here is derived from an EMBL/GenBank/DDBJ whole genome shotgun (WGS) entry which is preliminary data.</text>
</comment>
<feature type="region of interest" description="Disordered" evidence="2">
    <location>
        <begin position="81"/>
        <end position="193"/>
    </location>
</feature>
<dbReference type="Pfam" id="PF15316">
    <property type="entry name" value="MDFI"/>
    <property type="match status" value="1"/>
</dbReference>
<dbReference type="Proteomes" id="UP000314294">
    <property type="component" value="Unassembled WGS sequence"/>
</dbReference>
<sequence length="268" mass="29231">MMPSSSWKRRSISVRRSRAFCCSRRMRSSCFLPSHTRHSPPSFCRAHIRHTFAPNASPKVNHTTDSIGDMCSATMDTKKDSADMNEKMGDGHDGKPKSNDPLATASRLPDDPSPDPTERVSTEATEPPPTDISVDVIPEEETNEQPDTTAGEAGEAGASVSRPAARAQPKKARRARDPSRSAKSTRKSQRNLKVTAVRAQPGGDDLCAATLLACLFCHPLDCFVAGSRGCVQCVWCLCSFRWVCDCSVCLPAPECLDLAVEFSQTLYR</sequence>